<comment type="caution">
    <text evidence="3">The sequence shown here is derived from an EMBL/GenBank/DDBJ whole genome shotgun (WGS) entry which is preliminary data.</text>
</comment>
<accession>A0A8H3GXD6</accession>
<feature type="compositionally biased region" description="Basic and acidic residues" evidence="1">
    <location>
        <begin position="385"/>
        <end position="398"/>
    </location>
</feature>
<keyword evidence="2" id="KW-0472">Membrane</keyword>
<feature type="compositionally biased region" description="Basic and acidic residues" evidence="1">
    <location>
        <begin position="173"/>
        <end position="184"/>
    </location>
</feature>
<keyword evidence="2" id="KW-0812">Transmembrane</keyword>
<gene>
    <name evidence="3" type="ORF">RDB_LOCUS105310</name>
</gene>
<dbReference type="Proteomes" id="UP000663843">
    <property type="component" value="Unassembled WGS sequence"/>
</dbReference>
<feature type="transmembrane region" description="Helical" evidence="2">
    <location>
        <begin position="83"/>
        <end position="104"/>
    </location>
</feature>
<sequence length="398" mass="43083">MSVPASTTRVSTAPVVSTVPVSTARATTRIGTSIAATSLIPSTTTSRRQRTTTITTASSIIPTVVPYDPAEERQADSHQTNKILIGIFSGFGVILFALLAFQLLRCYKRRYKNKDVPLPPPRESQLGFHSRVSMYKEYPSDFSRPPSMMMRHDGSGSGLVTPSVRSNAPSMDIRADESGRRSNDPSRAPGDISRDDSPDNSLTGPPLVPNDEEMGRRRSPLGSRSGSPANLSQPRPPSQAQVNPRPDPRARTARPTSAGAGQRHSTYGASNRNSTYDPNRRSSLYAPGNRGAPHVRERLGLVMPQPLAPEVSNYVTNTRHDTPPGSRWGSRGNLASGSEQDRNQTLVPPRGPRPDSWVVNTHSSTSLSDTPVSDAPSQKDGNLPRGRDRASRAEMSHP</sequence>
<feature type="compositionally biased region" description="Polar residues" evidence="1">
    <location>
        <begin position="333"/>
        <end position="346"/>
    </location>
</feature>
<evidence type="ECO:0000256" key="1">
    <source>
        <dbReference type="SAM" id="MobiDB-lite"/>
    </source>
</evidence>
<feature type="region of interest" description="Disordered" evidence="1">
    <location>
        <begin position="139"/>
        <end position="398"/>
    </location>
</feature>
<name>A0A8H3GXD6_9AGAM</name>
<feature type="compositionally biased region" description="Polar residues" evidence="1">
    <location>
        <begin position="358"/>
        <end position="380"/>
    </location>
</feature>
<evidence type="ECO:0000313" key="4">
    <source>
        <dbReference type="Proteomes" id="UP000663843"/>
    </source>
</evidence>
<feature type="compositionally biased region" description="Polar residues" evidence="1">
    <location>
        <begin position="158"/>
        <end position="169"/>
    </location>
</feature>
<evidence type="ECO:0000256" key="2">
    <source>
        <dbReference type="SAM" id="Phobius"/>
    </source>
</evidence>
<reference evidence="3" key="1">
    <citation type="submission" date="2021-01" db="EMBL/GenBank/DDBJ databases">
        <authorList>
            <person name="Kaushik A."/>
        </authorList>
    </citation>
    <scope>NUCLEOTIDE SEQUENCE</scope>
    <source>
        <strain evidence="3">AG2-2IIIB</strain>
    </source>
</reference>
<feature type="compositionally biased region" description="Polar residues" evidence="1">
    <location>
        <begin position="229"/>
        <end position="242"/>
    </location>
</feature>
<dbReference type="EMBL" id="CAJMWT010003378">
    <property type="protein sequence ID" value="CAE6470224.1"/>
    <property type="molecule type" value="Genomic_DNA"/>
</dbReference>
<protein>
    <submittedName>
        <fullName evidence="3">Uncharacterized protein</fullName>
    </submittedName>
</protein>
<dbReference type="AlphaFoldDB" id="A0A8H3GXD6"/>
<keyword evidence="2" id="KW-1133">Transmembrane helix</keyword>
<organism evidence="3 4">
    <name type="scientific">Rhizoctonia solani</name>
    <dbReference type="NCBI Taxonomy" id="456999"/>
    <lineage>
        <taxon>Eukaryota</taxon>
        <taxon>Fungi</taxon>
        <taxon>Dikarya</taxon>
        <taxon>Basidiomycota</taxon>
        <taxon>Agaricomycotina</taxon>
        <taxon>Agaricomycetes</taxon>
        <taxon>Cantharellales</taxon>
        <taxon>Ceratobasidiaceae</taxon>
        <taxon>Rhizoctonia</taxon>
    </lineage>
</organism>
<feature type="compositionally biased region" description="Polar residues" evidence="1">
    <location>
        <begin position="263"/>
        <end position="277"/>
    </location>
</feature>
<proteinExistence type="predicted"/>
<evidence type="ECO:0000313" key="3">
    <source>
        <dbReference type="EMBL" id="CAE6470224.1"/>
    </source>
</evidence>